<name>A0ABT7PAJ1_MYCIT</name>
<sequence>MWQYTQLMLSEQPFIDRGENRQQRVCQVPLANGLLGVLRGWVVVEPTSLVSYQSGVNAPEGADWMSSTDISTSTPQAPAPSTPIVLVSVILSPGSDVACLPSVDQED</sequence>
<accession>A0ABT7PAJ1</accession>
<evidence type="ECO:0000313" key="1">
    <source>
        <dbReference type="EMBL" id="MDM3930165.1"/>
    </source>
</evidence>
<dbReference type="Proteomes" id="UP001529272">
    <property type="component" value="Unassembled WGS sequence"/>
</dbReference>
<evidence type="ECO:0000313" key="2">
    <source>
        <dbReference type="Proteomes" id="UP001529272"/>
    </source>
</evidence>
<reference evidence="1" key="2">
    <citation type="submission" date="2023-06" db="EMBL/GenBank/DDBJ databases">
        <authorList>
            <person name="Spilker T."/>
        </authorList>
    </citation>
    <scope>NUCLEOTIDE SEQUENCE</scope>
    <source>
        <strain evidence="1">FLAC1071</strain>
    </source>
</reference>
<dbReference type="EMBL" id="JASZZX010000064">
    <property type="protein sequence ID" value="MDM3930165.1"/>
    <property type="molecule type" value="Genomic_DNA"/>
</dbReference>
<comment type="caution">
    <text evidence="1">The sequence shown here is derived from an EMBL/GenBank/DDBJ whole genome shotgun (WGS) entry which is preliminary data.</text>
</comment>
<organism evidence="1 2">
    <name type="scientific">Mycobacterium intracellulare subsp. chimaera</name>
    <dbReference type="NCBI Taxonomy" id="222805"/>
    <lineage>
        <taxon>Bacteria</taxon>
        <taxon>Bacillati</taxon>
        <taxon>Actinomycetota</taxon>
        <taxon>Actinomycetes</taxon>
        <taxon>Mycobacteriales</taxon>
        <taxon>Mycobacteriaceae</taxon>
        <taxon>Mycobacterium</taxon>
        <taxon>Mycobacterium avium complex (MAC)</taxon>
    </lineage>
</organism>
<dbReference type="RefSeq" id="WP_069954097.1">
    <property type="nucleotide sequence ID" value="NZ_JASZZX010000064.1"/>
</dbReference>
<keyword evidence="2" id="KW-1185">Reference proteome</keyword>
<reference evidence="1" key="1">
    <citation type="submission" date="2023-06" db="EMBL/GenBank/DDBJ databases">
        <title>Itaconate inhibition of nontuberculous mycobacteria.</title>
        <authorList>
            <person name="Breen P."/>
            <person name="Zimbric M."/>
            <person name="Caverly L."/>
        </authorList>
    </citation>
    <scope>NUCLEOTIDE SEQUENCE</scope>
    <source>
        <strain evidence="1">FLAC1071</strain>
    </source>
</reference>
<protein>
    <submittedName>
        <fullName evidence="1">Uncharacterized protein</fullName>
    </submittedName>
</protein>
<proteinExistence type="predicted"/>
<gene>
    <name evidence="1" type="ORF">QRB35_29940</name>
</gene>